<keyword evidence="1" id="KW-1133">Transmembrane helix</keyword>
<evidence type="ECO:0000256" key="1">
    <source>
        <dbReference type="SAM" id="Phobius"/>
    </source>
</evidence>
<dbReference type="GeneID" id="54567685"/>
<keyword evidence="3" id="KW-1185">Reference proteome</keyword>
<feature type="transmembrane region" description="Helical" evidence="1">
    <location>
        <begin position="156"/>
        <end position="178"/>
    </location>
</feature>
<dbReference type="EMBL" id="ML993630">
    <property type="protein sequence ID" value="KAF2160019.1"/>
    <property type="molecule type" value="Genomic_DNA"/>
</dbReference>
<reference evidence="2" key="1">
    <citation type="journal article" date="2020" name="Stud. Mycol.">
        <title>101 Dothideomycetes genomes: a test case for predicting lifestyles and emergence of pathogens.</title>
        <authorList>
            <person name="Haridas S."/>
            <person name="Albert R."/>
            <person name="Binder M."/>
            <person name="Bloem J."/>
            <person name="Labutti K."/>
            <person name="Salamov A."/>
            <person name="Andreopoulos B."/>
            <person name="Baker S."/>
            <person name="Barry K."/>
            <person name="Bills G."/>
            <person name="Bluhm B."/>
            <person name="Cannon C."/>
            <person name="Castanera R."/>
            <person name="Culley D."/>
            <person name="Daum C."/>
            <person name="Ezra D."/>
            <person name="Gonzalez J."/>
            <person name="Henrissat B."/>
            <person name="Kuo A."/>
            <person name="Liang C."/>
            <person name="Lipzen A."/>
            <person name="Lutzoni F."/>
            <person name="Magnuson J."/>
            <person name="Mondo S."/>
            <person name="Nolan M."/>
            <person name="Ohm R."/>
            <person name="Pangilinan J."/>
            <person name="Park H.-J."/>
            <person name="Ramirez L."/>
            <person name="Alfaro M."/>
            <person name="Sun H."/>
            <person name="Tritt A."/>
            <person name="Yoshinaga Y."/>
            <person name="Zwiers L.-H."/>
            <person name="Turgeon B."/>
            <person name="Goodwin S."/>
            <person name="Spatafora J."/>
            <person name="Crous P."/>
            <person name="Grigoriev I."/>
        </authorList>
    </citation>
    <scope>NUCLEOTIDE SEQUENCE</scope>
    <source>
        <strain evidence="2">ATCC 36951</strain>
    </source>
</reference>
<organism evidence="2 3">
    <name type="scientific">Zasmidium cellare ATCC 36951</name>
    <dbReference type="NCBI Taxonomy" id="1080233"/>
    <lineage>
        <taxon>Eukaryota</taxon>
        <taxon>Fungi</taxon>
        <taxon>Dikarya</taxon>
        <taxon>Ascomycota</taxon>
        <taxon>Pezizomycotina</taxon>
        <taxon>Dothideomycetes</taxon>
        <taxon>Dothideomycetidae</taxon>
        <taxon>Mycosphaerellales</taxon>
        <taxon>Mycosphaerellaceae</taxon>
        <taxon>Zasmidium</taxon>
    </lineage>
</organism>
<dbReference type="RefSeq" id="XP_033660908.1">
    <property type="nucleotide sequence ID" value="XM_033814413.1"/>
</dbReference>
<dbReference type="AlphaFoldDB" id="A0A6A6C2Q9"/>
<accession>A0A6A6C2Q9</accession>
<dbReference type="Proteomes" id="UP000799537">
    <property type="component" value="Unassembled WGS sequence"/>
</dbReference>
<sequence length="393" mass="44001">MPAFSSVEIEPVETIFTHWEYRYQLHLSSIEMQSAEKVCLSQNQTSAPRERHRIDNSTLIFITSGRVTLGVLVHDVLQAEEDDLDGSKFCWALKASHSSNLHPRLPTASVELLFVLFHRLDLSHCFHRYRPNAEDVDSDAASQQLGYVRGSMTETVMGAVACVVIFFFLHFCHGMLIAHAASPGPRLHATIISPSRRVHIPSFATSSGQHQIQRQFAQTRLDPSINAMLKRADKEFERKYRRCLALGRRYLRGRPSNIIGHCESQAATVKNGGRRLPSHTVLPFRLGKGATPAGADRIIPARVRSGRNPCFKGTRLKHARFCPEATYTSTAGSDCDLMRWKQQTRLSTFTVTSTTLNVIVRIQIFIGICGVSNLPMRLARPFSLNVRDGLPGL</sequence>
<evidence type="ECO:0000313" key="2">
    <source>
        <dbReference type="EMBL" id="KAF2160019.1"/>
    </source>
</evidence>
<keyword evidence="1" id="KW-0812">Transmembrane</keyword>
<name>A0A6A6C2Q9_ZASCE</name>
<evidence type="ECO:0000313" key="3">
    <source>
        <dbReference type="Proteomes" id="UP000799537"/>
    </source>
</evidence>
<keyword evidence="1" id="KW-0472">Membrane</keyword>
<protein>
    <submittedName>
        <fullName evidence="2">Uncharacterized protein</fullName>
    </submittedName>
</protein>
<proteinExistence type="predicted"/>
<gene>
    <name evidence="2" type="ORF">M409DRAFT_60282</name>
</gene>